<dbReference type="AlphaFoldDB" id="A0A421DJJ3"/>
<comment type="caution">
    <text evidence="6">The sequence shown here is derived from an EMBL/GenBank/DDBJ whole genome shotgun (WGS) entry which is preliminary data.</text>
</comment>
<dbReference type="CDD" id="cd22231">
    <property type="entry name" value="RHH_NikR_HicB-like"/>
    <property type="match status" value="1"/>
</dbReference>
<gene>
    <name evidence="6" type="ORF">BIY29_17630</name>
</gene>
<keyword evidence="7" id="KW-1185">Reference proteome</keyword>
<name>A0A421DJJ3_9GAMM</name>
<dbReference type="SUPFAM" id="SSF47598">
    <property type="entry name" value="Ribbon-helix-helix"/>
    <property type="match status" value="1"/>
</dbReference>
<evidence type="ECO:0000313" key="7">
    <source>
        <dbReference type="Proteomes" id="UP000285648"/>
    </source>
</evidence>
<dbReference type="EMBL" id="MJLZ01000058">
    <property type="protein sequence ID" value="RLM18809.1"/>
    <property type="molecule type" value="Genomic_DNA"/>
</dbReference>
<dbReference type="NCBIfam" id="TIGR02606">
    <property type="entry name" value="antidote_CC2985"/>
    <property type="match status" value="1"/>
</dbReference>
<dbReference type="InterPro" id="IPR038296">
    <property type="entry name" value="ParD_sf"/>
</dbReference>
<dbReference type="PANTHER" id="PTHR36582">
    <property type="entry name" value="ANTITOXIN PARD"/>
    <property type="match status" value="1"/>
</dbReference>
<evidence type="ECO:0000256" key="2">
    <source>
        <dbReference type="ARBA" id="ARBA00017940"/>
    </source>
</evidence>
<dbReference type="PANTHER" id="PTHR36582:SF2">
    <property type="entry name" value="ANTITOXIN PARD"/>
    <property type="match status" value="1"/>
</dbReference>
<evidence type="ECO:0000256" key="5">
    <source>
        <dbReference type="SAM" id="MobiDB-lite"/>
    </source>
</evidence>
<evidence type="ECO:0000256" key="4">
    <source>
        <dbReference type="ARBA" id="ARBA00037106"/>
    </source>
</evidence>
<proteinExistence type="inferred from homology"/>
<dbReference type="OrthoDB" id="9815501at2"/>
<comment type="similarity">
    <text evidence="1">Belongs to the ParD antitoxin family.</text>
</comment>
<accession>A0A421DJJ3</accession>
<organism evidence="6 7">
    <name type="scientific">Brenneria alni</name>
    <dbReference type="NCBI Taxonomy" id="71656"/>
    <lineage>
        <taxon>Bacteria</taxon>
        <taxon>Pseudomonadati</taxon>
        <taxon>Pseudomonadota</taxon>
        <taxon>Gammaproteobacteria</taxon>
        <taxon>Enterobacterales</taxon>
        <taxon>Pectobacteriaceae</taxon>
        <taxon>Brenneria</taxon>
    </lineage>
</organism>
<dbReference type="GO" id="GO:0006355">
    <property type="term" value="P:regulation of DNA-templated transcription"/>
    <property type="evidence" value="ECO:0007669"/>
    <property type="project" value="InterPro"/>
</dbReference>
<feature type="compositionally biased region" description="Basic residues" evidence="5">
    <location>
        <begin position="71"/>
        <end position="80"/>
    </location>
</feature>
<sequence length="80" mass="8944">MPRTTSITIGENLDTFVSRMIDSGRYGSTSEVVRTALRLLEQQESSLETLRKALEDGERSGESTQTLRSIAAKKKRELNV</sequence>
<dbReference type="Proteomes" id="UP000285648">
    <property type="component" value="Unassembled WGS sequence"/>
</dbReference>
<dbReference type="InterPro" id="IPR022789">
    <property type="entry name" value="ParD"/>
</dbReference>
<comment type="function">
    <text evidence="4">Antitoxin component of a type II toxin-antitoxin (TA) system. Neutralizes the effect of toxin ParE.</text>
</comment>
<evidence type="ECO:0000256" key="3">
    <source>
        <dbReference type="ARBA" id="ARBA00022649"/>
    </source>
</evidence>
<evidence type="ECO:0000313" key="6">
    <source>
        <dbReference type="EMBL" id="RLM18809.1"/>
    </source>
</evidence>
<feature type="region of interest" description="Disordered" evidence="5">
    <location>
        <begin position="54"/>
        <end position="80"/>
    </location>
</feature>
<protein>
    <recommendedName>
        <fullName evidence="2">Antitoxin ParD</fullName>
    </recommendedName>
</protein>
<dbReference type="Pfam" id="PF03693">
    <property type="entry name" value="ParD_antitoxin"/>
    <property type="match status" value="1"/>
</dbReference>
<dbReference type="InterPro" id="IPR010985">
    <property type="entry name" value="Ribbon_hlx_hlx"/>
</dbReference>
<dbReference type="RefSeq" id="WP_121576457.1">
    <property type="nucleotide sequence ID" value="NZ_MJLZ01000058.1"/>
</dbReference>
<keyword evidence="3" id="KW-1277">Toxin-antitoxin system</keyword>
<reference evidence="6 7" key="1">
    <citation type="submission" date="2016-09" db="EMBL/GenBank/DDBJ databases">
        <authorList>
            <person name="Doonan J."/>
            <person name="Pachebat J.A."/>
            <person name="Golyshin P.N."/>
            <person name="Denman S."/>
            <person name="Mcdonald J.E."/>
        </authorList>
    </citation>
    <scope>NUCLEOTIDE SEQUENCE [LARGE SCALE GENOMIC DNA]</scope>
    <source>
        <strain evidence="6 7">NCPPB 3934</strain>
    </source>
</reference>
<dbReference type="Gene3D" id="6.10.10.120">
    <property type="entry name" value="Antitoxin ParD1-like"/>
    <property type="match status" value="1"/>
</dbReference>
<evidence type="ECO:0000256" key="1">
    <source>
        <dbReference type="ARBA" id="ARBA00008580"/>
    </source>
</evidence>